<dbReference type="InterPro" id="IPR005654">
    <property type="entry name" value="ATPase_AFG1-like"/>
</dbReference>
<comment type="similarity">
    <text evidence="1">Belongs to the AFG1 ATPase family.</text>
</comment>
<gene>
    <name evidence="4" type="ORF">AURANDRAFT_21262</name>
</gene>
<evidence type="ECO:0000256" key="2">
    <source>
        <dbReference type="ARBA" id="ARBA00022741"/>
    </source>
</evidence>
<keyword evidence="3" id="KW-0067">ATP-binding</keyword>
<proteinExistence type="inferred from homology"/>
<dbReference type="EMBL" id="GL833122">
    <property type="protein sequence ID" value="EGB11340.1"/>
    <property type="molecule type" value="Genomic_DNA"/>
</dbReference>
<accession>F0XZG8</accession>
<dbReference type="Proteomes" id="UP000002729">
    <property type="component" value="Unassembled WGS sequence"/>
</dbReference>
<sequence length="427" mass="46043">MLVVARRLAPQRFAPAAPALRRASLLPSAHYLALVADGKITRDEHQLTALAALDRVYAAVEGYAPPAPAPAQPSGGLGGALGAFARHVGLADAPAAKEARGYDSKAPRGAYVHGGVGAGKTFTMDMFFDLAPTASKQRVHFHAFMLSVHRRLHDLRGDDRIKLVAADVLREGALVCFDEFQVTDIADALIMKALFEHLFEGGAVVVATSNRRPRDLYANGIQRQLFLPFIPLLEARCEVVSVEDSVTDYRLCIGADGSAGVYFLEGDADGFLDARRRLTKEADDAVAAILKTETGREVRVPRALVQSRACCYHFDELCRANVGAADYLAIARAFDVVFLDGVPLMTTGTLDVARRFITLVDALYEHGVKIVVRGAAPPTGLFVGDKGARDEAFAFDRTASRLIEMGSLAYLTKQPTRAPEPLVVAKD</sequence>
<dbReference type="OrthoDB" id="548867at2759"/>
<dbReference type="GeneID" id="20219415"/>
<dbReference type="KEGG" id="aaf:AURANDRAFT_21262"/>
<evidence type="ECO:0000313" key="4">
    <source>
        <dbReference type="EMBL" id="EGB11340.1"/>
    </source>
</evidence>
<dbReference type="GO" id="GO:0016887">
    <property type="term" value="F:ATP hydrolysis activity"/>
    <property type="evidence" value="ECO:0007669"/>
    <property type="project" value="InterPro"/>
</dbReference>
<name>F0XZG8_AURAN</name>
<protein>
    <recommendedName>
        <fullName evidence="6">AFG1-like ATPase</fullName>
    </recommendedName>
</protein>
<dbReference type="eggNOG" id="KOG2383">
    <property type="taxonomic scope" value="Eukaryota"/>
</dbReference>
<evidence type="ECO:0008006" key="6">
    <source>
        <dbReference type="Google" id="ProtNLM"/>
    </source>
</evidence>
<dbReference type="SUPFAM" id="SSF52540">
    <property type="entry name" value="P-loop containing nucleoside triphosphate hydrolases"/>
    <property type="match status" value="1"/>
</dbReference>
<dbReference type="PANTHER" id="PTHR12169">
    <property type="entry name" value="ATPASE N2B"/>
    <property type="match status" value="1"/>
</dbReference>
<dbReference type="Pfam" id="PF03969">
    <property type="entry name" value="AFG1_ATPase"/>
    <property type="match status" value="1"/>
</dbReference>
<dbReference type="InterPro" id="IPR027417">
    <property type="entry name" value="P-loop_NTPase"/>
</dbReference>
<keyword evidence="2" id="KW-0547">Nucleotide-binding</keyword>
<dbReference type="AlphaFoldDB" id="F0XZG8"/>
<dbReference type="RefSeq" id="XP_009033718.1">
    <property type="nucleotide sequence ID" value="XM_009035470.1"/>
</dbReference>
<dbReference type="GO" id="GO:0005524">
    <property type="term" value="F:ATP binding"/>
    <property type="evidence" value="ECO:0007669"/>
    <property type="project" value="UniProtKB-KW"/>
</dbReference>
<evidence type="ECO:0000256" key="3">
    <source>
        <dbReference type="ARBA" id="ARBA00022840"/>
    </source>
</evidence>
<organism evidence="5">
    <name type="scientific">Aureococcus anophagefferens</name>
    <name type="common">Harmful bloom alga</name>
    <dbReference type="NCBI Taxonomy" id="44056"/>
    <lineage>
        <taxon>Eukaryota</taxon>
        <taxon>Sar</taxon>
        <taxon>Stramenopiles</taxon>
        <taxon>Ochrophyta</taxon>
        <taxon>Pelagophyceae</taxon>
        <taxon>Pelagomonadales</taxon>
        <taxon>Pelagomonadaceae</taxon>
        <taxon>Aureococcus</taxon>
    </lineage>
</organism>
<keyword evidence="5" id="KW-1185">Reference proteome</keyword>
<dbReference type="NCBIfam" id="NF040713">
    <property type="entry name" value="ZapE"/>
    <property type="match status" value="1"/>
</dbReference>
<dbReference type="Gene3D" id="3.40.50.300">
    <property type="entry name" value="P-loop containing nucleotide triphosphate hydrolases"/>
    <property type="match status" value="1"/>
</dbReference>
<evidence type="ECO:0000313" key="5">
    <source>
        <dbReference type="Proteomes" id="UP000002729"/>
    </source>
</evidence>
<evidence type="ECO:0000256" key="1">
    <source>
        <dbReference type="ARBA" id="ARBA00010322"/>
    </source>
</evidence>
<dbReference type="InParanoid" id="F0XZG8"/>
<dbReference type="OMA" id="ARRFINM"/>
<reference evidence="4 5" key="1">
    <citation type="journal article" date="2011" name="Proc. Natl. Acad. Sci. U.S.A.">
        <title>Niche of harmful alga Aureococcus anophagefferens revealed through ecogenomics.</title>
        <authorList>
            <person name="Gobler C.J."/>
            <person name="Berry D.L."/>
            <person name="Dyhrman S.T."/>
            <person name="Wilhelm S.W."/>
            <person name="Salamov A."/>
            <person name="Lobanov A.V."/>
            <person name="Zhang Y."/>
            <person name="Collier J.L."/>
            <person name="Wurch L.L."/>
            <person name="Kustka A.B."/>
            <person name="Dill B.D."/>
            <person name="Shah M."/>
            <person name="VerBerkmoes N.C."/>
            <person name="Kuo A."/>
            <person name="Terry A."/>
            <person name="Pangilinan J."/>
            <person name="Lindquist E.A."/>
            <person name="Lucas S."/>
            <person name="Paulsen I.T."/>
            <person name="Hattenrath-Lehmann T.K."/>
            <person name="Talmage S.C."/>
            <person name="Walker E.A."/>
            <person name="Koch F."/>
            <person name="Burson A.M."/>
            <person name="Marcoval M.A."/>
            <person name="Tang Y.Z."/>
            <person name="Lecleir G.R."/>
            <person name="Coyne K.J."/>
            <person name="Berg G.M."/>
            <person name="Bertrand E.M."/>
            <person name="Saito M.A."/>
            <person name="Gladyshev V.N."/>
            <person name="Grigoriev I.V."/>
        </authorList>
    </citation>
    <scope>NUCLEOTIDE SEQUENCE [LARGE SCALE GENOMIC DNA]</scope>
    <source>
        <strain evidence="5">CCMP 1984</strain>
    </source>
</reference>
<dbReference type="PANTHER" id="PTHR12169:SF6">
    <property type="entry name" value="AFG1-LIKE ATPASE"/>
    <property type="match status" value="1"/>
</dbReference>
<dbReference type="GO" id="GO:0005739">
    <property type="term" value="C:mitochondrion"/>
    <property type="evidence" value="ECO:0007669"/>
    <property type="project" value="TreeGrafter"/>
</dbReference>